<protein>
    <submittedName>
        <fullName evidence="3">Uncharacterized protein</fullName>
    </submittedName>
</protein>
<evidence type="ECO:0000313" key="4">
    <source>
        <dbReference type="Proteomes" id="UP000249577"/>
    </source>
</evidence>
<reference evidence="3 4" key="1">
    <citation type="submission" date="2017-08" db="EMBL/GenBank/DDBJ databases">
        <title>Infants hospitalized years apart are colonized by the same room-sourced microbial strains.</title>
        <authorList>
            <person name="Brooks B."/>
            <person name="Olm M.R."/>
            <person name="Firek B.A."/>
            <person name="Baker R."/>
            <person name="Thomas B.C."/>
            <person name="Morowitz M.J."/>
            <person name="Banfield J.F."/>
        </authorList>
    </citation>
    <scope>NUCLEOTIDE SEQUENCE [LARGE SCALE GENOMIC DNA]</scope>
    <source>
        <strain evidence="3">S2_005_003_R2_43</strain>
    </source>
</reference>
<dbReference type="AlphaFoldDB" id="A0A2W5KQD3"/>
<dbReference type="EMBL" id="QFPN01000001">
    <property type="protein sequence ID" value="PZQ19261.1"/>
    <property type="molecule type" value="Genomic_DNA"/>
</dbReference>
<feature type="coiled-coil region" evidence="1">
    <location>
        <begin position="16"/>
        <end position="43"/>
    </location>
</feature>
<proteinExistence type="predicted"/>
<keyword evidence="1" id="KW-0175">Coiled coil</keyword>
<accession>A0A2W5KQD3</accession>
<evidence type="ECO:0000313" key="3">
    <source>
        <dbReference type="EMBL" id="PZQ19261.1"/>
    </source>
</evidence>
<comment type="caution">
    <text evidence="3">The sequence shown here is derived from an EMBL/GenBank/DDBJ whole genome shotgun (WGS) entry which is preliminary data.</text>
</comment>
<evidence type="ECO:0000256" key="1">
    <source>
        <dbReference type="SAM" id="Coils"/>
    </source>
</evidence>
<sequence length="163" mass="18312">MYKGFVVANMIEGGLLQELTERLKEEQERREKLVARFQDDLRQSVETEVRLQARIDLLPRARITPAAPDLDVIKDYRGAPAIIVDLLVAAGEDGLIGSELTARLLARGVKRNTAEQAKMRLKNTHKIYLDDRRVWRLMPASAAPSESDSTEVEASRRTRTSAG</sequence>
<name>A0A2W5KQD3_ANCNO</name>
<organism evidence="3 4">
    <name type="scientific">Ancylobacter novellus</name>
    <name type="common">Thiobacillus novellus</name>
    <dbReference type="NCBI Taxonomy" id="921"/>
    <lineage>
        <taxon>Bacteria</taxon>
        <taxon>Pseudomonadati</taxon>
        <taxon>Pseudomonadota</taxon>
        <taxon>Alphaproteobacteria</taxon>
        <taxon>Hyphomicrobiales</taxon>
        <taxon>Xanthobacteraceae</taxon>
        <taxon>Ancylobacter</taxon>
    </lineage>
</organism>
<feature type="region of interest" description="Disordered" evidence="2">
    <location>
        <begin position="140"/>
        <end position="163"/>
    </location>
</feature>
<evidence type="ECO:0000256" key="2">
    <source>
        <dbReference type="SAM" id="MobiDB-lite"/>
    </source>
</evidence>
<dbReference type="Proteomes" id="UP000249577">
    <property type="component" value="Unassembled WGS sequence"/>
</dbReference>
<gene>
    <name evidence="3" type="ORF">DI565_02485</name>
</gene>